<dbReference type="InterPro" id="IPR029058">
    <property type="entry name" value="AB_hydrolase_fold"/>
</dbReference>
<dbReference type="Gene3D" id="3.40.50.1820">
    <property type="entry name" value="alpha/beta hydrolase"/>
    <property type="match status" value="1"/>
</dbReference>
<evidence type="ECO:0000259" key="1">
    <source>
        <dbReference type="Pfam" id="PF00561"/>
    </source>
</evidence>
<sequence>MWLVLHGETATAKPLRNGSGCVVLVHGLARGAGSFWLIDKALSRQGYQVVSAEYPSTTAKVSELVGYIGLAVERCSAQPVHFVTHSLGGILIRYWLAQRPAFESLGRVVMLAPPNHGSEIVDVFGDFPPFDWINGPAGQELGTGAGAISRILPSPDYPVGIIAGDLSINPLFNSILPGPNDGKVTVESTRLSGAADHLVVHATHTFMTYNPIVVMETIGFLERGSFRHGLSFITASQELGSIFE</sequence>
<dbReference type="PANTHER" id="PTHR37946:SF1">
    <property type="entry name" value="SLL1969 PROTEIN"/>
    <property type="match status" value="1"/>
</dbReference>
<name>A0A546XB57_RHIRH</name>
<feature type="domain" description="AB hydrolase-1" evidence="1">
    <location>
        <begin position="22"/>
        <end position="136"/>
    </location>
</feature>
<dbReference type="OrthoDB" id="556502at2"/>
<dbReference type="AlphaFoldDB" id="A0A546XB57"/>
<protein>
    <submittedName>
        <fullName evidence="2">Alpha/beta fold hydrolase</fullName>
    </submittedName>
</protein>
<dbReference type="Proteomes" id="UP000315434">
    <property type="component" value="Unassembled WGS sequence"/>
</dbReference>
<keyword evidence="2" id="KW-0378">Hydrolase</keyword>
<comment type="caution">
    <text evidence="2">The sequence shown here is derived from an EMBL/GenBank/DDBJ whole genome shotgun (WGS) entry which is preliminary data.</text>
</comment>
<reference evidence="2 3" key="1">
    <citation type="journal article" date="2019" name="Appl. Microbiol. Biotechnol.">
        <title>Differential efficiency of wild type rhizogenic strains for rol gene transformation of plants.</title>
        <authorList>
            <person name="Desmet S."/>
            <person name="De Keyser E."/>
            <person name="Van Vaerenbergh J."/>
            <person name="Baeyen S."/>
            <person name="Van Huylenbroeck J."/>
            <person name="Geelen D."/>
            <person name="Dhooghe E."/>
        </authorList>
    </citation>
    <scope>NUCLEOTIDE SEQUENCE [LARGE SCALE GENOMIC DNA]</scope>
    <source>
        <strain evidence="2 3">GBBC3284</strain>
    </source>
</reference>
<accession>A0A546XB57</accession>
<dbReference type="InterPro" id="IPR000073">
    <property type="entry name" value="AB_hydrolase_1"/>
</dbReference>
<dbReference type="EMBL" id="SGNY01000009">
    <property type="protein sequence ID" value="TRA97995.1"/>
    <property type="molecule type" value="Genomic_DNA"/>
</dbReference>
<evidence type="ECO:0000313" key="2">
    <source>
        <dbReference type="EMBL" id="TRA97995.1"/>
    </source>
</evidence>
<dbReference type="SUPFAM" id="SSF53474">
    <property type="entry name" value="alpha/beta-Hydrolases"/>
    <property type="match status" value="1"/>
</dbReference>
<dbReference type="GO" id="GO:0016787">
    <property type="term" value="F:hydrolase activity"/>
    <property type="evidence" value="ECO:0007669"/>
    <property type="project" value="UniProtKB-KW"/>
</dbReference>
<gene>
    <name evidence="2" type="ORF">EXN68_22875</name>
</gene>
<dbReference type="PANTHER" id="PTHR37946">
    <property type="entry name" value="SLL1969 PROTEIN"/>
    <property type="match status" value="1"/>
</dbReference>
<proteinExistence type="predicted"/>
<dbReference type="Pfam" id="PF00561">
    <property type="entry name" value="Abhydrolase_1"/>
    <property type="match status" value="1"/>
</dbReference>
<organism evidence="2 3">
    <name type="scientific">Rhizobium rhizogenes</name>
    <name type="common">Agrobacterium rhizogenes</name>
    <dbReference type="NCBI Taxonomy" id="359"/>
    <lineage>
        <taxon>Bacteria</taxon>
        <taxon>Pseudomonadati</taxon>
        <taxon>Pseudomonadota</taxon>
        <taxon>Alphaproteobacteria</taxon>
        <taxon>Hyphomicrobiales</taxon>
        <taxon>Rhizobiaceae</taxon>
        <taxon>Rhizobium/Agrobacterium group</taxon>
        <taxon>Rhizobium</taxon>
    </lineage>
</organism>
<evidence type="ECO:0000313" key="3">
    <source>
        <dbReference type="Proteomes" id="UP000315434"/>
    </source>
</evidence>